<keyword evidence="5" id="KW-0547">Nucleotide-binding</keyword>
<dbReference type="Gene3D" id="1.10.287.130">
    <property type="match status" value="1"/>
</dbReference>
<comment type="caution">
    <text evidence="17">The sequence shown here is derived from an EMBL/GenBank/DDBJ whole genome shotgun (WGS) entry which is preliminary data.</text>
</comment>
<evidence type="ECO:0000256" key="1">
    <source>
        <dbReference type="ARBA" id="ARBA00000085"/>
    </source>
</evidence>
<evidence type="ECO:0000259" key="15">
    <source>
        <dbReference type="PROSITE" id="PS50109"/>
    </source>
</evidence>
<dbReference type="SMART" id="SM00388">
    <property type="entry name" value="HisKA"/>
    <property type="match status" value="1"/>
</dbReference>
<evidence type="ECO:0000313" key="17">
    <source>
        <dbReference type="EMBL" id="KAA8480221.1"/>
    </source>
</evidence>
<gene>
    <name evidence="17" type="ORF">F1649_15150</name>
</gene>
<evidence type="ECO:0000256" key="6">
    <source>
        <dbReference type="ARBA" id="ARBA00022777"/>
    </source>
</evidence>
<dbReference type="InterPro" id="IPR003661">
    <property type="entry name" value="HisK_dim/P_dom"/>
</dbReference>
<evidence type="ECO:0000256" key="4">
    <source>
        <dbReference type="ARBA" id="ARBA00022679"/>
    </source>
</evidence>
<comment type="catalytic activity">
    <reaction evidence="1">
        <text>ATP + protein L-histidine = ADP + protein N-phospho-L-histidine.</text>
        <dbReference type="EC" id="2.7.13.3"/>
    </reaction>
</comment>
<evidence type="ECO:0000256" key="13">
    <source>
        <dbReference type="SAM" id="Phobius"/>
    </source>
</evidence>
<feature type="domain" description="Response regulatory" evidence="16">
    <location>
        <begin position="670"/>
        <end position="785"/>
    </location>
</feature>
<dbReference type="GO" id="GO:0043565">
    <property type="term" value="F:sequence-specific DNA binding"/>
    <property type="evidence" value="ECO:0007669"/>
    <property type="project" value="InterPro"/>
</dbReference>
<evidence type="ECO:0000256" key="12">
    <source>
        <dbReference type="PROSITE-ProRule" id="PRU00169"/>
    </source>
</evidence>
<dbReference type="PROSITE" id="PS50109">
    <property type="entry name" value="HIS_KIN"/>
    <property type="match status" value="1"/>
</dbReference>
<evidence type="ECO:0000256" key="9">
    <source>
        <dbReference type="ARBA" id="ARBA00023015"/>
    </source>
</evidence>
<dbReference type="PANTHER" id="PTHR43547:SF2">
    <property type="entry name" value="HYBRID SIGNAL TRANSDUCTION HISTIDINE KINASE C"/>
    <property type="match status" value="1"/>
</dbReference>
<dbReference type="CDD" id="cd00082">
    <property type="entry name" value="HisKA"/>
    <property type="match status" value="1"/>
</dbReference>
<dbReference type="InterPro" id="IPR018062">
    <property type="entry name" value="HTH_AraC-typ_CS"/>
</dbReference>
<dbReference type="SUPFAM" id="SSF52172">
    <property type="entry name" value="CheY-like"/>
    <property type="match status" value="1"/>
</dbReference>
<dbReference type="InterPro" id="IPR009057">
    <property type="entry name" value="Homeodomain-like_sf"/>
</dbReference>
<evidence type="ECO:0000259" key="14">
    <source>
        <dbReference type="PROSITE" id="PS01124"/>
    </source>
</evidence>
<keyword evidence="7" id="KW-0067">ATP-binding</keyword>
<keyword evidence="18" id="KW-1185">Reference proteome</keyword>
<keyword evidence="10" id="KW-0238">DNA-binding</keyword>
<dbReference type="PROSITE" id="PS01124">
    <property type="entry name" value="HTH_ARAC_FAMILY_2"/>
    <property type="match status" value="1"/>
</dbReference>
<evidence type="ECO:0000256" key="8">
    <source>
        <dbReference type="ARBA" id="ARBA00023012"/>
    </source>
</evidence>
<protein>
    <recommendedName>
        <fullName evidence="2">histidine kinase</fullName>
        <ecNumber evidence="2">2.7.13.3</ecNumber>
    </recommendedName>
</protein>
<dbReference type="Pfam" id="PF12833">
    <property type="entry name" value="HTH_18"/>
    <property type="match status" value="1"/>
</dbReference>
<keyword evidence="6" id="KW-0418">Kinase</keyword>
<evidence type="ECO:0000256" key="5">
    <source>
        <dbReference type="ARBA" id="ARBA00022741"/>
    </source>
</evidence>
<dbReference type="InterPro" id="IPR036097">
    <property type="entry name" value="HisK_dim/P_sf"/>
</dbReference>
<dbReference type="SUPFAM" id="SSF47384">
    <property type="entry name" value="Homodimeric domain of signal transducing histidine kinase"/>
    <property type="match status" value="1"/>
</dbReference>
<dbReference type="Gene3D" id="3.40.50.2300">
    <property type="match status" value="3"/>
</dbReference>
<reference evidence="17 18" key="1">
    <citation type="submission" date="2019-09" db="EMBL/GenBank/DDBJ databases">
        <title>Pararcticibacter amylolyticus gen. nov., sp. nov., isolated from a rottenly hemp rope, and reclassification of Pedobacter tournemirensis as Pararcticibacter tournemirensis comb. nov.</title>
        <authorList>
            <person name="Cai Y."/>
        </authorList>
    </citation>
    <scope>NUCLEOTIDE SEQUENCE [LARGE SCALE GENOMIC DNA]</scope>
    <source>
        <strain evidence="17 18">TF5-37.2-LB10</strain>
    </source>
</reference>
<keyword evidence="8" id="KW-0902">Two-component regulatory system</keyword>
<dbReference type="Pfam" id="PF02518">
    <property type="entry name" value="HATPase_c"/>
    <property type="match status" value="1"/>
</dbReference>
<dbReference type="PROSITE" id="PS00041">
    <property type="entry name" value="HTH_ARAC_FAMILY_1"/>
    <property type="match status" value="1"/>
</dbReference>
<dbReference type="PROSITE" id="PS50110">
    <property type="entry name" value="RESPONSE_REGULATORY"/>
    <property type="match status" value="1"/>
</dbReference>
<dbReference type="Pfam" id="PF00512">
    <property type="entry name" value="HisKA"/>
    <property type="match status" value="1"/>
</dbReference>
<keyword evidence="13" id="KW-0812">Transmembrane</keyword>
<dbReference type="EC" id="2.7.13.3" evidence="2"/>
<proteinExistence type="predicted"/>
<dbReference type="PRINTS" id="PR00344">
    <property type="entry name" value="BCTRLSENSOR"/>
</dbReference>
<keyword evidence="3 12" id="KW-0597">Phosphoprotein</keyword>
<dbReference type="SUPFAM" id="SSF53822">
    <property type="entry name" value="Periplasmic binding protein-like I"/>
    <property type="match status" value="1"/>
</dbReference>
<dbReference type="InterPro" id="IPR025997">
    <property type="entry name" value="SBP_2_dom"/>
</dbReference>
<dbReference type="InterPro" id="IPR036890">
    <property type="entry name" value="HATPase_C_sf"/>
</dbReference>
<feature type="modified residue" description="4-aspartylphosphate" evidence="12">
    <location>
        <position position="718"/>
    </location>
</feature>
<dbReference type="Pfam" id="PF13407">
    <property type="entry name" value="Peripla_BP_4"/>
    <property type="match status" value="1"/>
</dbReference>
<dbReference type="SMART" id="SM00387">
    <property type="entry name" value="HATPase_c"/>
    <property type="match status" value="1"/>
</dbReference>
<evidence type="ECO:0000256" key="10">
    <source>
        <dbReference type="ARBA" id="ARBA00023125"/>
    </source>
</evidence>
<dbReference type="FunFam" id="1.10.287.130:FF:000045">
    <property type="entry name" value="Two-component system sensor histidine kinase/response regulator"/>
    <property type="match status" value="1"/>
</dbReference>
<dbReference type="InterPro" id="IPR005467">
    <property type="entry name" value="His_kinase_dom"/>
</dbReference>
<keyword evidence="9" id="KW-0805">Transcription regulation</keyword>
<dbReference type="SUPFAM" id="SSF46689">
    <property type="entry name" value="Homeodomain-like"/>
    <property type="match status" value="1"/>
</dbReference>
<evidence type="ECO:0000256" key="3">
    <source>
        <dbReference type="ARBA" id="ARBA00022553"/>
    </source>
</evidence>
<accession>A0A5M9H2I9</accession>
<dbReference type="InterPro" id="IPR004358">
    <property type="entry name" value="Sig_transdc_His_kin-like_C"/>
</dbReference>
<dbReference type="SMART" id="SM00448">
    <property type="entry name" value="REC"/>
    <property type="match status" value="1"/>
</dbReference>
<dbReference type="OrthoDB" id="9809670at2"/>
<dbReference type="SUPFAM" id="SSF55874">
    <property type="entry name" value="ATPase domain of HSP90 chaperone/DNA topoisomerase II/histidine kinase"/>
    <property type="match status" value="1"/>
</dbReference>
<dbReference type="InterPro" id="IPR003594">
    <property type="entry name" value="HATPase_dom"/>
</dbReference>
<evidence type="ECO:0000256" key="7">
    <source>
        <dbReference type="ARBA" id="ARBA00022840"/>
    </source>
</evidence>
<dbReference type="FunFam" id="3.30.565.10:FF:000037">
    <property type="entry name" value="Hybrid sensor histidine kinase/response regulator"/>
    <property type="match status" value="1"/>
</dbReference>
<dbReference type="AlphaFoldDB" id="A0A5M9H2I9"/>
<evidence type="ECO:0000259" key="16">
    <source>
        <dbReference type="PROSITE" id="PS50110"/>
    </source>
</evidence>
<dbReference type="Proteomes" id="UP000322918">
    <property type="component" value="Unassembled WGS sequence"/>
</dbReference>
<dbReference type="PANTHER" id="PTHR43547">
    <property type="entry name" value="TWO-COMPONENT HISTIDINE KINASE"/>
    <property type="match status" value="1"/>
</dbReference>
<keyword evidence="13" id="KW-0472">Membrane</keyword>
<dbReference type="InterPro" id="IPR001789">
    <property type="entry name" value="Sig_transdc_resp-reg_receiver"/>
</dbReference>
<keyword evidence="4" id="KW-0808">Transferase</keyword>
<dbReference type="InterPro" id="IPR018060">
    <property type="entry name" value="HTH_AraC"/>
</dbReference>
<dbReference type="GO" id="GO:0003700">
    <property type="term" value="F:DNA-binding transcription factor activity"/>
    <property type="evidence" value="ECO:0007669"/>
    <property type="project" value="InterPro"/>
</dbReference>
<feature type="transmembrane region" description="Helical" evidence="13">
    <location>
        <begin position="338"/>
        <end position="361"/>
    </location>
</feature>
<dbReference type="GO" id="GO:0000155">
    <property type="term" value="F:phosphorelay sensor kinase activity"/>
    <property type="evidence" value="ECO:0007669"/>
    <property type="project" value="InterPro"/>
</dbReference>
<keyword evidence="11" id="KW-0804">Transcription</keyword>
<dbReference type="CDD" id="cd06308">
    <property type="entry name" value="PBP1_sensor_kinase-like"/>
    <property type="match status" value="1"/>
</dbReference>
<dbReference type="Gene3D" id="3.30.565.10">
    <property type="entry name" value="Histidine kinase-like ATPase, C-terminal domain"/>
    <property type="match status" value="1"/>
</dbReference>
<dbReference type="CDD" id="cd17574">
    <property type="entry name" value="REC_OmpR"/>
    <property type="match status" value="1"/>
</dbReference>
<evidence type="ECO:0000313" key="18">
    <source>
        <dbReference type="Proteomes" id="UP000322918"/>
    </source>
</evidence>
<feature type="domain" description="Histidine kinase" evidence="15">
    <location>
        <begin position="405"/>
        <end position="621"/>
    </location>
</feature>
<dbReference type="GO" id="GO:0005524">
    <property type="term" value="F:ATP binding"/>
    <property type="evidence" value="ECO:0007669"/>
    <property type="project" value="UniProtKB-KW"/>
</dbReference>
<organism evidence="17 18">
    <name type="scientific">Arcticibacter tournemirensis</name>
    <dbReference type="NCBI Taxonomy" id="699437"/>
    <lineage>
        <taxon>Bacteria</taxon>
        <taxon>Pseudomonadati</taxon>
        <taxon>Bacteroidota</taxon>
        <taxon>Sphingobacteriia</taxon>
        <taxon>Sphingobacteriales</taxon>
        <taxon>Sphingobacteriaceae</taxon>
        <taxon>Arcticibacter</taxon>
    </lineage>
</organism>
<dbReference type="SMART" id="SM00342">
    <property type="entry name" value="HTH_ARAC"/>
    <property type="match status" value="1"/>
</dbReference>
<dbReference type="Pfam" id="PF00072">
    <property type="entry name" value="Response_reg"/>
    <property type="match status" value="1"/>
</dbReference>
<dbReference type="EMBL" id="VWNE01000025">
    <property type="protein sequence ID" value="KAA8480221.1"/>
    <property type="molecule type" value="Genomic_DNA"/>
</dbReference>
<evidence type="ECO:0000256" key="11">
    <source>
        <dbReference type="ARBA" id="ARBA00023163"/>
    </source>
</evidence>
<evidence type="ECO:0000256" key="2">
    <source>
        <dbReference type="ARBA" id="ARBA00012438"/>
    </source>
</evidence>
<dbReference type="Gene3D" id="1.10.10.60">
    <property type="entry name" value="Homeodomain-like"/>
    <property type="match status" value="2"/>
</dbReference>
<dbReference type="InterPro" id="IPR011006">
    <property type="entry name" value="CheY-like_superfamily"/>
</dbReference>
<sequence length="925" mass="103925">MLPLVICLSTVLIQGCTTSSKNDEPEYTIGFSQCIGSDEWRRTMLDEMKRELSFYPGVKLLYEDAEGNSKKQIGQVKEMLRKKIDLLIISPNEARPLTPVVEEAFNRGIPVIIIDRKISSNLYTSYVGGNNFEIGRIAAEYIAGKLNGKGKILEVMGLPGSSPAIERQRGFNEGISKYPGVHIAKQVYGNWLKREAEKEVAKVISAYQDIDVVFAHNDQMALGSYQALKRSLPASKIKIVGVDALPGASNGLRYVSDGILYASMLYPTGGKEAIRTALAILNHMPFDKENILKTLVVDSSNVQLMKLQSDKINSQQIDIERQQEMLEEQRKIYHNQQIFLNILVVSLVLAIVFGGVAFYALNENWKNNKALEIKNEEIIKQQQQLIEMSAKAKAASEAKFNFFTNISHEFRTPLTLIMTSLEDLFSDSRMTAGTRKHLYMISKNASRLLKLINQLVDFRKIEYDKMSISVSENNIISFISEIMSSFKEVAHKRNIDIRLVSRDKELNIWFDVNMLDKVIFNLLSNAFKFTNDNGRVLITISSKPEEGIAEIVIEDNGIGMSEEAVSHAFDLFYQGDTDRSKGSGIGLSLSREIVILHKGTVTVNSTKGKGTAFKITLPLGDNHIGQKEKIYGAGQYMPDEDTIRLYTAELKDSGLSDHHEETAIVTKEHSVLIIEDNDDMRQFLQEKLSEHYEVYTAANSTEGLHEAFEKIPDLIISDVVMPGQSGTQLTQILKNDIRASHIPIILLSARANPEQQLEGIKALADTYITKPFKIQFLLEAIRNLLNNRQLLRSRYTSELPVDARTSTSGKLDKKFLTVFSGIVESNISNENLNVEDICKSIGISRVQLYRKVKALLGCSVSEYIINKRLKKAKYLLLNEDLSIAEITYKVGISSPTYFSTLFKAKYGCTPSEFKRKNVAEKLIHS</sequence>
<keyword evidence="13" id="KW-1133">Transmembrane helix</keyword>
<feature type="domain" description="HTH araC/xylS-type" evidence="14">
    <location>
        <begin position="817"/>
        <end position="916"/>
    </location>
</feature>
<name>A0A5M9H2I9_9SPHI</name>
<dbReference type="InterPro" id="IPR028082">
    <property type="entry name" value="Peripla_BP_I"/>
</dbReference>